<reference evidence="3 4" key="3">
    <citation type="journal article" date="2017" name="G3 (Bethesda)">
        <title>Comparative analysis highlights variable genome content of wheat rusts and divergence of the mating loci.</title>
        <authorList>
            <person name="Cuomo C.A."/>
            <person name="Bakkeren G."/>
            <person name="Khalil H.B."/>
            <person name="Panwar V."/>
            <person name="Joly D."/>
            <person name="Linning R."/>
            <person name="Sakthikumar S."/>
            <person name="Song X."/>
            <person name="Adiconis X."/>
            <person name="Fan L."/>
            <person name="Goldberg J.M."/>
            <person name="Levin J.Z."/>
            <person name="Young S."/>
            <person name="Zeng Q."/>
            <person name="Anikster Y."/>
            <person name="Bruce M."/>
            <person name="Wang M."/>
            <person name="Yin C."/>
            <person name="McCallum B."/>
            <person name="Szabo L.J."/>
            <person name="Hulbert S."/>
            <person name="Chen X."/>
            <person name="Fellers J.P."/>
        </authorList>
    </citation>
    <scope>NUCLEOTIDE SEQUENCE</scope>
    <source>
        <strain evidence="3">isolate 1-1 / race 1 (BBBD)</strain>
        <strain evidence="4">Isolate 1-1 / race 1 (BBBD)</strain>
    </source>
</reference>
<dbReference type="VEuPathDB" id="FungiDB:PTTG_11494"/>
<dbReference type="AlphaFoldDB" id="A0A0C4FE38"/>
<gene>
    <name evidence="2" type="ORF">PTTG_11494</name>
</gene>
<name>A0A0C4FE38_PUCT1</name>
<reference evidence="3" key="4">
    <citation type="submission" date="2025-05" db="UniProtKB">
        <authorList>
            <consortium name="EnsemblFungi"/>
        </authorList>
    </citation>
    <scope>IDENTIFICATION</scope>
    <source>
        <strain evidence="3">isolate 1-1 / race 1 (BBBD)</strain>
    </source>
</reference>
<organism evidence="3 4">
    <name type="scientific">Puccinia triticina (isolate 1-1 / race 1 (BBBD))</name>
    <name type="common">Brown leaf rust fungus</name>
    <dbReference type="NCBI Taxonomy" id="630390"/>
    <lineage>
        <taxon>Eukaryota</taxon>
        <taxon>Fungi</taxon>
        <taxon>Dikarya</taxon>
        <taxon>Basidiomycota</taxon>
        <taxon>Pucciniomycotina</taxon>
        <taxon>Pucciniomycetes</taxon>
        <taxon>Pucciniales</taxon>
        <taxon>Pucciniaceae</taxon>
        <taxon>Puccinia</taxon>
    </lineage>
</organism>
<protein>
    <submittedName>
        <fullName evidence="2 3">Uncharacterized protein</fullName>
    </submittedName>
</protein>
<proteinExistence type="predicted"/>
<dbReference type="PANTHER" id="PTHR33246:SF51">
    <property type="entry name" value="MYB_SANT-LIKE DOMAIN-CONTAINING PROTEIN"/>
    <property type="match status" value="1"/>
</dbReference>
<dbReference type="Pfam" id="PF14223">
    <property type="entry name" value="Retrotran_gag_2"/>
    <property type="match status" value="1"/>
</dbReference>
<dbReference type="EMBL" id="ADAS02000629">
    <property type="protein sequence ID" value="OAV87044.1"/>
    <property type="molecule type" value="Genomic_DNA"/>
</dbReference>
<dbReference type="OrthoDB" id="2507032at2759"/>
<reference evidence="2" key="2">
    <citation type="submission" date="2016-05" db="EMBL/GenBank/DDBJ databases">
        <title>Comparative analysis highlights variable genome content of wheat rusts and divergence of the mating loci.</title>
        <authorList>
            <person name="Cuomo C.A."/>
            <person name="Bakkeren G."/>
            <person name="Szabo L."/>
            <person name="Khalil H."/>
            <person name="Joly D."/>
            <person name="Goldberg J."/>
            <person name="Young S."/>
            <person name="Zeng Q."/>
            <person name="Fellers J."/>
        </authorList>
    </citation>
    <scope>NUCLEOTIDE SEQUENCE [LARGE SCALE GENOMIC DNA]</scope>
    <source>
        <strain evidence="2">1-1 BBBD Race 1</strain>
    </source>
</reference>
<sequence>METEDMLDHIDSVAKVVERLNELVTEEKPLTTNEIHATALINSLPSDWINCISSLMNQPKISAEQVAMSLRSEYLRRKTYNDDEPVAVSSTKAKHHAEKSSSSNPAKGVTR</sequence>
<dbReference type="EnsemblFungi" id="PTTG_11494-t43_1">
    <property type="protein sequence ID" value="PTTG_11494-t43_1-p1"/>
    <property type="gene ID" value="PTTG_11494"/>
</dbReference>
<evidence type="ECO:0000256" key="1">
    <source>
        <dbReference type="SAM" id="MobiDB-lite"/>
    </source>
</evidence>
<evidence type="ECO:0000313" key="3">
    <source>
        <dbReference type="EnsemblFungi" id="PTTG_11494-t43_1-p1"/>
    </source>
</evidence>
<dbReference type="PANTHER" id="PTHR33246">
    <property type="entry name" value="CCHC-TYPE DOMAIN-CONTAINING PROTEIN"/>
    <property type="match status" value="1"/>
</dbReference>
<evidence type="ECO:0000313" key="4">
    <source>
        <dbReference type="Proteomes" id="UP000005240"/>
    </source>
</evidence>
<evidence type="ECO:0000313" key="2">
    <source>
        <dbReference type="EMBL" id="OAV87044.1"/>
    </source>
</evidence>
<reference evidence="2" key="1">
    <citation type="submission" date="2009-11" db="EMBL/GenBank/DDBJ databases">
        <authorList>
            <consortium name="The Broad Institute Genome Sequencing Platform"/>
            <person name="Ward D."/>
            <person name="Feldgarden M."/>
            <person name="Earl A."/>
            <person name="Young S.K."/>
            <person name="Zeng Q."/>
            <person name="Koehrsen M."/>
            <person name="Alvarado L."/>
            <person name="Berlin A."/>
            <person name="Bochicchio J."/>
            <person name="Borenstein D."/>
            <person name="Chapman S.B."/>
            <person name="Chen Z."/>
            <person name="Engels R."/>
            <person name="Freedman E."/>
            <person name="Gellesch M."/>
            <person name="Goldberg J."/>
            <person name="Griggs A."/>
            <person name="Gujja S."/>
            <person name="Heilman E."/>
            <person name="Heiman D."/>
            <person name="Hepburn T."/>
            <person name="Howarth C."/>
            <person name="Jen D."/>
            <person name="Larson L."/>
            <person name="Lewis B."/>
            <person name="Mehta T."/>
            <person name="Park D."/>
            <person name="Pearson M."/>
            <person name="Roberts A."/>
            <person name="Saif S."/>
            <person name="Shea T."/>
            <person name="Shenoy N."/>
            <person name="Sisk P."/>
            <person name="Stolte C."/>
            <person name="Sykes S."/>
            <person name="Thomson T."/>
            <person name="Walk T."/>
            <person name="White J."/>
            <person name="Yandava C."/>
            <person name="Izard J."/>
            <person name="Baranova O.V."/>
            <person name="Blanton J.M."/>
            <person name="Tanner A.C."/>
            <person name="Dewhirst F.E."/>
            <person name="Haas B."/>
            <person name="Nusbaum C."/>
            <person name="Birren B."/>
        </authorList>
    </citation>
    <scope>NUCLEOTIDE SEQUENCE [LARGE SCALE GENOMIC DNA]</scope>
    <source>
        <strain evidence="2">1-1 BBBD Race 1</strain>
    </source>
</reference>
<keyword evidence="4" id="KW-1185">Reference proteome</keyword>
<feature type="region of interest" description="Disordered" evidence="1">
    <location>
        <begin position="79"/>
        <end position="111"/>
    </location>
</feature>
<dbReference type="Proteomes" id="UP000005240">
    <property type="component" value="Unassembled WGS sequence"/>
</dbReference>
<accession>A0A0C4FE38</accession>